<evidence type="ECO:0000313" key="4">
    <source>
        <dbReference type="Proteomes" id="UP001190700"/>
    </source>
</evidence>
<protein>
    <submittedName>
        <fullName evidence="3">Uncharacterized protein</fullName>
    </submittedName>
</protein>
<evidence type="ECO:0000256" key="1">
    <source>
        <dbReference type="PROSITE-ProRule" id="PRU00259"/>
    </source>
</evidence>
<feature type="repeat" description="ARM" evidence="1">
    <location>
        <begin position="371"/>
        <end position="413"/>
    </location>
</feature>
<dbReference type="AlphaFoldDB" id="A0AAE0CB64"/>
<dbReference type="SMART" id="SM00185">
    <property type="entry name" value="ARM"/>
    <property type="match status" value="4"/>
</dbReference>
<dbReference type="Proteomes" id="UP001190700">
    <property type="component" value="Unassembled WGS sequence"/>
</dbReference>
<comment type="caution">
    <text evidence="3">The sequence shown here is derived from an EMBL/GenBank/DDBJ whole genome shotgun (WGS) entry which is preliminary data.</text>
</comment>
<dbReference type="Gene3D" id="1.25.10.10">
    <property type="entry name" value="Leucine-rich Repeat Variant"/>
    <property type="match status" value="3"/>
</dbReference>
<keyword evidence="4" id="KW-1185">Reference proteome</keyword>
<dbReference type="InterPro" id="IPR000225">
    <property type="entry name" value="Armadillo"/>
</dbReference>
<evidence type="ECO:0000256" key="2">
    <source>
        <dbReference type="SAM" id="MobiDB-lite"/>
    </source>
</evidence>
<dbReference type="PANTHER" id="PTHR15599">
    <property type="entry name" value="RTDR1"/>
    <property type="match status" value="1"/>
</dbReference>
<sequence>MIDGRIAMPKKGKDKEEKKGGDDANDDLAENVSLLVDNLIGNQTLAKQQLTLTRPEAGYYIWRHCIISEPKRQEIAKGGAIPWMFHLVKEEDNQFGNLVGVGCLQFLASSEEVKPLVLGEGPTAGKNLASLIALLGREHDRTRLRVASLLYSLAQQPEVAFRLRDFVPDLLPCLGMTEHKWADTEEMRALITGCLRCLAAVEFIPETTSFRAEDAAVIRDNMVSGGVIPPIVHVLKTGISQGQMEAVGTLALLLEQDGVPAMLMQLDAVPQLVKLCADHHEETRAHAAACLMLLAVEPEYISRIRDAGAIPPLINLLVPPAAPAGATKKKKNKKKAPPLPPAIDLAIQNASGALMHLTYDDKGATLIADADAIPLLVPLLDSKNIITFQNSTGALYNIAMDPSNYEKLVAAKAPKYLQQPLHARWLTVNRNTTEEVEEENDGGGGGMFLTQGDFSGMLPNIA</sequence>
<dbReference type="InterPro" id="IPR016024">
    <property type="entry name" value="ARM-type_fold"/>
</dbReference>
<dbReference type="PROSITE" id="PS50176">
    <property type="entry name" value="ARM_REPEAT"/>
    <property type="match status" value="1"/>
</dbReference>
<feature type="region of interest" description="Disordered" evidence="2">
    <location>
        <begin position="1"/>
        <end position="26"/>
    </location>
</feature>
<reference evidence="3 4" key="1">
    <citation type="journal article" date="2015" name="Genome Biol. Evol.">
        <title>Comparative Genomics of a Bacterivorous Green Alga Reveals Evolutionary Causalities and Consequences of Phago-Mixotrophic Mode of Nutrition.</title>
        <authorList>
            <person name="Burns J.A."/>
            <person name="Paasch A."/>
            <person name="Narechania A."/>
            <person name="Kim E."/>
        </authorList>
    </citation>
    <scope>NUCLEOTIDE SEQUENCE [LARGE SCALE GENOMIC DNA]</scope>
    <source>
        <strain evidence="3 4">PLY_AMNH</strain>
    </source>
</reference>
<dbReference type="PANTHER" id="PTHR15599:SF1">
    <property type="entry name" value="RADIAL SPOKE HEAD 14 HOMOLOG"/>
    <property type="match status" value="1"/>
</dbReference>
<dbReference type="InterPro" id="IPR011989">
    <property type="entry name" value="ARM-like"/>
</dbReference>
<evidence type="ECO:0000313" key="3">
    <source>
        <dbReference type="EMBL" id="KAK3251792.1"/>
    </source>
</evidence>
<organism evidence="3 4">
    <name type="scientific">Cymbomonas tetramitiformis</name>
    <dbReference type="NCBI Taxonomy" id="36881"/>
    <lineage>
        <taxon>Eukaryota</taxon>
        <taxon>Viridiplantae</taxon>
        <taxon>Chlorophyta</taxon>
        <taxon>Pyramimonadophyceae</taxon>
        <taxon>Pyramimonadales</taxon>
        <taxon>Pyramimonadaceae</taxon>
        <taxon>Cymbomonas</taxon>
    </lineage>
</organism>
<dbReference type="InterPro" id="IPR042856">
    <property type="entry name" value="RSP14"/>
</dbReference>
<proteinExistence type="predicted"/>
<gene>
    <name evidence="3" type="ORF">CYMTET_38881</name>
</gene>
<accession>A0AAE0CB64</accession>
<dbReference type="SUPFAM" id="SSF48371">
    <property type="entry name" value="ARM repeat"/>
    <property type="match status" value="2"/>
</dbReference>
<name>A0AAE0CB64_9CHLO</name>
<dbReference type="EMBL" id="LGRX02025816">
    <property type="protein sequence ID" value="KAK3251792.1"/>
    <property type="molecule type" value="Genomic_DNA"/>
</dbReference>
<feature type="compositionally biased region" description="Basic and acidic residues" evidence="2">
    <location>
        <begin position="11"/>
        <end position="22"/>
    </location>
</feature>